<feature type="domain" description="RING-type" evidence="8">
    <location>
        <begin position="117"/>
        <end position="159"/>
    </location>
</feature>
<evidence type="ECO:0000256" key="1">
    <source>
        <dbReference type="ARBA" id="ARBA00004496"/>
    </source>
</evidence>
<dbReference type="PROSITE" id="PS00518">
    <property type="entry name" value="ZF_RING_1"/>
    <property type="match status" value="1"/>
</dbReference>
<proteinExistence type="predicted"/>
<gene>
    <name evidence="9" type="ORF">BS47DRAFT_1443831</name>
</gene>
<dbReference type="Proteomes" id="UP000886523">
    <property type="component" value="Unassembled WGS sequence"/>
</dbReference>
<evidence type="ECO:0000256" key="6">
    <source>
        <dbReference type="PROSITE-ProRule" id="PRU00175"/>
    </source>
</evidence>
<keyword evidence="4 6" id="KW-0863">Zinc-finger</keyword>
<feature type="compositionally biased region" description="Basic and acidic residues" evidence="7">
    <location>
        <begin position="450"/>
        <end position="464"/>
    </location>
</feature>
<feature type="region of interest" description="Disordered" evidence="7">
    <location>
        <begin position="513"/>
        <end position="541"/>
    </location>
</feature>
<evidence type="ECO:0000256" key="2">
    <source>
        <dbReference type="ARBA" id="ARBA00022490"/>
    </source>
</evidence>
<dbReference type="GO" id="GO:0045944">
    <property type="term" value="P:positive regulation of transcription by RNA polymerase II"/>
    <property type="evidence" value="ECO:0007669"/>
    <property type="project" value="TreeGrafter"/>
</dbReference>
<keyword evidence="10" id="KW-1185">Reference proteome</keyword>
<dbReference type="OrthoDB" id="302966at2759"/>
<dbReference type="CDD" id="cd16536">
    <property type="entry name" value="RING-HC_RNF10"/>
    <property type="match status" value="1"/>
</dbReference>
<evidence type="ECO:0000313" key="9">
    <source>
        <dbReference type="EMBL" id="KAF9516033.1"/>
    </source>
</evidence>
<protein>
    <recommendedName>
        <fullName evidence="8">RING-type domain-containing protein</fullName>
    </recommendedName>
</protein>
<evidence type="ECO:0000256" key="5">
    <source>
        <dbReference type="ARBA" id="ARBA00022833"/>
    </source>
</evidence>
<dbReference type="PANTHER" id="PTHR12983:SF9">
    <property type="entry name" value="E3 UBIQUITIN-PROTEIN LIGASE RNF10"/>
    <property type="match status" value="1"/>
</dbReference>
<dbReference type="Gene3D" id="3.30.40.10">
    <property type="entry name" value="Zinc/RING finger domain, C3HC4 (zinc finger)"/>
    <property type="match status" value="1"/>
</dbReference>
<dbReference type="EMBL" id="MU128944">
    <property type="protein sequence ID" value="KAF9516033.1"/>
    <property type="molecule type" value="Genomic_DNA"/>
</dbReference>
<name>A0A9P6B1M5_9AGAM</name>
<feature type="region of interest" description="Disordered" evidence="7">
    <location>
        <begin position="1"/>
        <end position="23"/>
    </location>
</feature>
<dbReference type="PROSITE" id="PS50089">
    <property type="entry name" value="ZF_RING_2"/>
    <property type="match status" value="1"/>
</dbReference>
<keyword evidence="5" id="KW-0862">Zinc</keyword>
<keyword evidence="3" id="KW-0479">Metal-binding</keyword>
<comment type="subcellular location">
    <subcellularLocation>
        <location evidence="1">Cytoplasm</location>
    </subcellularLocation>
</comment>
<dbReference type="InterPro" id="IPR013083">
    <property type="entry name" value="Znf_RING/FYVE/PHD"/>
</dbReference>
<evidence type="ECO:0000259" key="8">
    <source>
        <dbReference type="PROSITE" id="PS50089"/>
    </source>
</evidence>
<dbReference type="GO" id="GO:0008270">
    <property type="term" value="F:zinc ion binding"/>
    <property type="evidence" value="ECO:0007669"/>
    <property type="project" value="UniProtKB-KW"/>
</dbReference>
<dbReference type="GO" id="GO:0000976">
    <property type="term" value="F:transcription cis-regulatory region binding"/>
    <property type="evidence" value="ECO:0007669"/>
    <property type="project" value="TreeGrafter"/>
</dbReference>
<evidence type="ECO:0000313" key="10">
    <source>
        <dbReference type="Proteomes" id="UP000886523"/>
    </source>
</evidence>
<organism evidence="9 10">
    <name type="scientific">Hydnum rufescens UP504</name>
    <dbReference type="NCBI Taxonomy" id="1448309"/>
    <lineage>
        <taxon>Eukaryota</taxon>
        <taxon>Fungi</taxon>
        <taxon>Dikarya</taxon>
        <taxon>Basidiomycota</taxon>
        <taxon>Agaricomycotina</taxon>
        <taxon>Agaricomycetes</taxon>
        <taxon>Cantharellales</taxon>
        <taxon>Hydnaceae</taxon>
        <taxon>Hydnum</taxon>
    </lineage>
</organism>
<evidence type="ECO:0000256" key="4">
    <source>
        <dbReference type="ARBA" id="ARBA00022771"/>
    </source>
</evidence>
<reference evidence="9" key="1">
    <citation type="journal article" date="2020" name="Nat. Commun.">
        <title>Large-scale genome sequencing of mycorrhizal fungi provides insights into the early evolution of symbiotic traits.</title>
        <authorList>
            <person name="Miyauchi S."/>
            <person name="Kiss E."/>
            <person name="Kuo A."/>
            <person name="Drula E."/>
            <person name="Kohler A."/>
            <person name="Sanchez-Garcia M."/>
            <person name="Morin E."/>
            <person name="Andreopoulos B."/>
            <person name="Barry K.W."/>
            <person name="Bonito G."/>
            <person name="Buee M."/>
            <person name="Carver A."/>
            <person name="Chen C."/>
            <person name="Cichocki N."/>
            <person name="Clum A."/>
            <person name="Culley D."/>
            <person name="Crous P.W."/>
            <person name="Fauchery L."/>
            <person name="Girlanda M."/>
            <person name="Hayes R.D."/>
            <person name="Keri Z."/>
            <person name="LaButti K."/>
            <person name="Lipzen A."/>
            <person name="Lombard V."/>
            <person name="Magnuson J."/>
            <person name="Maillard F."/>
            <person name="Murat C."/>
            <person name="Nolan M."/>
            <person name="Ohm R.A."/>
            <person name="Pangilinan J."/>
            <person name="Pereira M.F."/>
            <person name="Perotto S."/>
            <person name="Peter M."/>
            <person name="Pfister S."/>
            <person name="Riley R."/>
            <person name="Sitrit Y."/>
            <person name="Stielow J.B."/>
            <person name="Szollosi G."/>
            <person name="Zifcakova L."/>
            <person name="Stursova M."/>
            <person name="Spatafora J.W."/>
            <person name="Tedersoo L."/>
            <person name="Vaario L.M."/>
            <person name="Yamada A."/>
            <person name="Yan M."/>
            <person name="Wang P."/>
            <person name="Xu J."/>
            <person name="Bruns T."/>
            <person name="Baldrian P."/>
            <person name="Vilgalys R."/>
            <person name="Dunand C."/>
            <person name="Henrissat B."/>
            <person name="Grigoriev I.V."/>
            <person name="Hibbett D."/>
            <person name="Nagy L.G."/>
            <person name="Martin F.M."/>
        </authorList>
    </citation>
    <scope>NUCLEOTIDE SEQUENCE</scope>
    <source>
        <strain evidence="9">UP504</strain>
    </source>
</reference>
<comment type="caution">
    <text evidence="9">The sequence shown here is derived from an EMBL/GenBank/DDBJ whole genome shotgun (WGS) entry which is preliminary data.</text>
</comment>
<feature type="compositionally biased region" description="Low complexity" evidence="7">
    <location>
        <begin position="12"/>
        <end position="23"/>
    </location>
</feature>
<accession>A0A9P6B1M5</accession>
<dbReference type="InterPro" id="IPR039739">
    <property type="entry name" value="MAG2/RNF10"/>
</dbReference>
<dbReference type="SMART" id="SM00184">
    <property type="entry name" value="RING"/>
    <property type="match status" value="1"/>
</dbReference>
<dbReference type="GO" id="GO:0005737">
    <property type="term" value="C:cytoplasm"/>
    <property type="evidence" value="ECO:0007669"/>
    <property type="project" value="UniProtKB-SubCell"/>
</dbReference>
<sequence>MHAPRAPIVGNSQAAKRSSQAQSQQSLNHLLNFSLPPRVQHVQSAPRRSKKPIHQQVWNKEKFINAQYRFVMKPTGDYTVHFADPDIYFQWQDILQVIIARPLTDDESIDRMGTTTCPICLSPPTAPRMTKCGHVFCYPCILHYLETGNNPKWHRCPICFDSVTGSQLKAVLWSHASASPPPSCNTTLPLRLMQRPQITTLALPRSDTWPLASQGHNDLLPPHEAPFHFLPDIEDLDREEKSLMQVGDDISITFVARAREKCLGMLAKAREMMLDASLQRTMEKKRRGLQEARGSAQARRRRELATLFPVSDEAIVEDAEIPDAMLSSQSPIALPLSSRASRNKRNINPPPHSSSTYYFYQAASGANIFLHPLDIRILLSYFGSYPSFPDNISSTVDDDLRRRCKYLAHLPEGADVVFLEADLESVVGAETLKPFESLLKVRTARRKERAKKDDKRESRLKSGSERISPVAGEDSVRGERASSPAPEILGFAPTPARVPQSGAWGTRSFASAAHSGVVSGTPGQQRSAREERNEAEADSEFDQAWHELEEAQLDRSGFGRGKRARSKKLVLIGGGGRRR</sequence>
<dbReference type="InterPro" id="IPR017907">
    <property type="entry name" value="Znf_RING_CS"/>
</dbReference>
<feature type="region of interest" description="Disordered" evidence="7">
    <location>
        <begin position="555"/>
        <end position="579"/>
    </location>
</feature>
<dbReference type="AlphaFoldDB" id="A0A9P6B1M5"/>
<dbReference type="SUPFAM" id="SSF57850">
    <property type="entry name" value="RING/U-box"/>
    <property type="match status" value="1"/>
</dbReference>
<evidence type="ECO:0000256" key="7">
    <source>
        <dbReference type="SAM" id="MobiDB-lite"/>
    </source>
</evidence>
<dbReference type="PANTHER" id="PTHR12983">
    <property type="entry name" value="RING FINGER 10 FAMILY MEMBER"/>
    <property type="match status" value="1"/>
</dbReference>
<dbReference type="InterPro" id="IPR001841">
    <property type="entry name" value="Znf_RING"/>
</dbReference>
<keyword evidence="2" id="KW-0963">Cytoplasm</keyword>
<evidence type="ECO:0000256" key="3">
    <source>
        <dbReference type="ARBA" id="ARBA00022723"/>
    </source>
</evidence>
<feature type="region of interest" description="Disordered" evidence="7">
    <location>
        <begin position="446"/>
        <end position="500"/>
    </location>
</feature>
<dbReference type="InterPro" id="IPR018957">
    <property type="entry name" value="Znf_C3HC4_RING-type"/>
</dbReference>
<dbReference type="Pfam" id="PF00097">
    <property type="entry name" value="zf-C3HC4"/>
    <property type="match status" value="1"/>
</dbReference>